<feature type="domain" description="AMP-dependent synthetase/ligase" evidence="3">
    <location>
        <begin position="15"/>
        <end position="358"/>
    </location>
</feature>
<dbReference type="Gene3D" id="3.40.50.12780">
    <property type="entry name" value="N-terminal domain of ligase-like"/>
    <property type="match status" value="1"/>
</dbReference>
<dbReference type="PANTHER" id="PTHR43201:SF5">
    <property type="entry name" value="MEDIUM-CHAIN ACYL-COA LIGASE ACSF2, MITOCHONDRIAL"/>
    <property type="match status" value="1"/>
</dbReference>
<dbReference type="SUPFAM" id="SSF56801">
    <property type="entry name" value="Acetyl-CoA synthetase-like"/>
    <property type="match status" value="1"/>
</dbReference>
<sequence>MGIEALLDMTSGVVPDRVATGSTTRGRCFADMARRAAGGAALLTATGARHVVYLGVQSEVFPVAVYAAAAASLPMTPLNYRLPDVDLAELIGRLDRPVVLADSEQRHRVPVGVPVLTTAEWFAHAAEAEPAGPPGNPSDVAVMLFTSGTTARPKGVLLRHDHLMAYVLGSAEFLAAGDDDCALVAVPPYHIAGIASVLSNVYAGRRVAYLADFTPRGWLETVHREGVTHALVVPTMLARVVRHLDGAPADVPGLRSLAYGGAKLSASVLQAALAAFPTTDFVNAYGLTETSSTIAVLGPEDHRAAFASDDPGVRRRLTSVGRPLPGVEVSIRGEHGREVGPEESGELWVRGPQVSGEYAGIGSVLDKDGWFPTRDVAWVDAAGYLFIDGRGDDTIVRGGENIAPAEIEAVLDRHPGIAEVAVVGIPDEEWGQRTVAVVVSSDGDIPDAEGLRAWSRERLRSSRTPDEFVFRPTLPYTPTGKLLRRQLVAELAARPTAS</sequence>
<dbReference type="Pfam" id="PF00501">
    <property type="entry name" value="AMP-binding"/>
    <property type="match status" value="1"/>
</dbReference>
<feature type="domain" description="AMP-binding enzyme C-terminal" evidence="4">
    <location>
        <begin position="406"/>
        <end position="481"/>
    </location>
</feature>
<gene>
    <name evidence="5" type="ORF">GCM10023205_73220</name>
</gene>
<dbReference type="InterPro" id="IPR000873">
    <property type="entry name" value="AMP-dep_synth/lig_dom"/>
</dbReference>
<protein>
    <submittedName>
        <fullName evidence="5">Fatty acid--CoA ligase family protein</fullName>
    </submittedName>
</protein>
<dbReference type="InterPro" id="IPR025110">
    <property type="entry name" value="AMP-bd_C"/>
</dbReference>
<proteinExistence type="inferred from homology"/>
<dbReference type="Pfam" id="PF13193">
    <property type="entry name" value="AMP-binding_C"/>
    <property type="match status" value="1"/>
</dbReference>
<dbReference type="InterPro" id="IPR042099">
    <property type="entry name" value="ANL_N_sf"/>
</dbReference>
<dbReference type="GO" id="GO:0016874">
    <property type="term" value="F:ligase activity"/>
    <property type="evidence" value="ECO:0007669"/>
    <property type="project" value="UniProtKB-KW"/>
</dbReference>
<evidence type="ECO:0000313" key="5">
    <source>
        <dbReference type="EMBL" id="GAA4990843.1"/>
    </source>
</evidence>
<organism evidence="5 6">
    <name type="scientific">Yinghuangia aomiensis</name>
    <dbReference type="NCBI Taxonomy" id="676205"/>
    <lineage>
        <taxon>Bacteria</taxon>
        <taxon>Bacillati</taxon>
        <taxon>Actinomycetota</taxon>
        <taxon>Actinomycetes</taxon>
        <taxon>Kitasatosporales</taxon>
        <taxon>Streptomycetaceae</taxon>
        <taxon>Yinghuangia</taxon>
    </lineage>
</organism>
<dbReference type="RefSeq" id="WP_345680154.1">
    <property type="nucleotide sequence ID" value="NZ_BAABHS010000041.1"/>
</dbReference>
<dbReference type="InterPro" id="IPR045851">
    <property type="entry name" value="AMP-bd_C_sf"/>
</dbReference>
<dbReference type="Proteomes" id="UP001500466">
    <property type="component" value="Unassembled WGS sequence"/>
</dbReference>
<accession>A0ABP9I7X1</accession>
<comment type="similarity">
    <text evidence="1">Belongs to the ATP-dependent AMP-binding enzyme family.</text>
</comment>
<dbReference type="EMBL" id="BAABHS010000041">
    <property type="protein sequence ID" value="GAA4990843.1"/>
    <property type="molecule type" value="Genomic_DNA"/>
</dbReference>
<evidence type="ECO:0000256" key="2">
    <source>
        <dbReference type="ARBA" id="ARBA00022598"/>
    </source>
</evidence>
<dbReference type="CDD" id="cd04433">
    <property type="entry name" value="AFD_class_I"/>
    <property type="match status" value="1"/>
</dbReference>
<comment type="caution">
    <text evidence="5">The sequence shown here is derived from an EMBL/GenBank/DDBJ whole genome shotgun (WGS) entry which is preliminary data.</text>
</comment>
<name>A0ABP9I7X1_9ACTN</name>
<reference evidence="6" key="1">
    <citation type="journal article" date="2019" name="Int. J. Syst. Evol. Microbiol.">
        <title>The Global Catalogue of Microorganisms (GCM) 10K type strain sequencing project: providing services to taxonomists for standard genome sequencing and annotation.</title>
        <authorList>
            <consortium name="The Broad Institute Genomics Platform"/>
            <consortium name="The Broad Institute Genome Sequencing Center for Infectious Disease"/>
            <person name="Wu L."/>
            <person name="Ma J."/>
        </authorList>
    </citation>
    <scope>NUCLEOTIDE SEQUENCE [LARGE SCALE GENOMIC DNA]</scope>
    <source>
        <strain evidence="6">JCM 17986</strain>
    </source>
</reference>
<evidence type="ECO:0000256" key="1">
    <source>
        <dbReference type="ARBA" id="ARBA00006432"/>
    </source>
</evidence>
<keyword evidence="2 5" id="KW-0436">Ligase</keyword>
<evidence type="ECO:0000313" key="6">
    <source>
        <dbReference type="Proteomes" id="UP001500466"/>
    </source>
</evidence>
<dbReference type="PANTHER" id="PTHR43201">
    <property type="entry name" value="ACYL-COA SYNTHETASE"/>
    <property type="match status" value="1"/>
</dbReference>
<dbReference type="Gene3D" id="3.30.300.30">
    <property type="match status" value="1"/>
</dbReference>
<evidence type="ECO:0000259" key="3">
    <source>
        <dbReference type="Pfam" id="PF00501"/>
    </source>
</evidence>
<evidence type="ECO:0000259" key="4">
    <source>
        <dbReference type="Pfam" id="PF13193"/>
    </source>
</evidence>
<keyword evidence="6" id="KW-1185">Reference proteome</keyword>